<evidence type="ECO:0000313" key="1">
    <source>
        <dbReference type="EMBL" id="JAH81696.1"/>
    </source>
</evidence>
<sequence length="32" mass="3423">MSASQTVMASQKSSVPAFMLGSPHPRFGIRLC</sequence>
<dbReference type="EMBL" id="GBXM01026881">
    <property type="protein sequence ID" value="JAH81696.1"/>
    <property type="molecule type" value="Transcribed_RNA"/>
</dbReference>
<name>A0A0E9VUG4_ANGAN</name>
<dbReference type="AlphaFoldDB" id="A0A0E9VUG4"/>
<accession>A0A0E9VUG4</accession>
<reference evidence="1" key="1">
    <citation type="submission" date="2014-11" db="EMBL/GenBank/DDBJ databases">
        <authorList>
            <person name="Amaro Gonzalez C."/>
        </authorList>
    </citation>
    <scope>NUCLEOTIDE SEQUENCE</scope>
</reference>
<reference evidence="1" key="2">
    <citation type="journal article" date="2015" name="Fish Shellfish Immunol.">
        <title>Early steps in the European eel (Anguilla anguilla)-Vibrio vulnificus interaction in the gills: Role of the RtxA13 toxin.</title>
        <authorList>
            <person name="Callol A."/>
            <person name="Pajuelo D."/>
            <person name="Ebbesson L."/>
            <person name="Teles M."/>
            <person name="MacKenzie S."/>
            <person name="Amaro C."/>
        </authorList>
    </citation>
    <scope>NUCLEOTIDE SEQUENCE</scope>
</reference>
<protein>
    <submittedName>
        <fullName evidence="1">Uncharacterized protein</fullName>
    </submittedName>
</protein>
<proteinExistence type="predicted"/>
<organism evidence="1">
    <name type="scientific">Anguilla anguilla</name>
    <name type="common">European freshwater eel</name>
    <name type="synonym">Muraena anguilla</name>
    <dbReference type="NCBI Taxonomy" id="7936"/>
    <lineage>
        <taxon>Eukaryota</taxon>
        <taxon>Metazoa</taxon>
        <taxon>Chordata</taxon>
        <taxon>Craniata</taxon>
        <taxon>Vertebrata</taxon>
        <taxon>Euteleostomi</taxon>
        <taxon>Actinopterygii</taxon>
        <taxon>Neopterygii</taxon>
        <taxon>Teleostei</taxon>
        <taxon>Anguilliformes</taxon>
        <taxon>Anguillidae</taxon>
        <taxon>Anguilla</taxon>
    </lineage>
</organism>